<comment type="caution">
    <text evidence="7">The sequence shown here is derived from an EMBL/GenBank/DDBJ whole genome shotgun (WGS) entry which is preliminary data.</text>
</comment>
<feature type="domain" description="RagB/SusD" evidence="5">
    <location>
        <begin position="391"/>
        <end position="535"/>
    </location>
</feature>
<organism evidence="7">
    <name type="scientific">gut metagenome</name>
    <dbReference type="NCBI Taxonomy" id="749906"/>
    <lineage>
        <taxon>unclassified sequences</taxon>
        <taxon>metagenomes</taxon>
        <taxon>organismal metagenomes</taxon>
    </lineage>
</organism>
<dbReference type="AlphaFoldDB" id="J9G263"/>
<evidence type="ECO:0000259" key="5">
    <source>
        <dbReference type="Pfam" id="PF07980"/>
    </source>
</evidence>
<keyword evidence="3" id="KW-0472">Membrane</keyword>
<reference evidence="7" key="1">
    <citation type="journal article" date="2012" name="PLoS ONE">
        <title>Gene sets for utilization of primary and secondary nutrition supplies in the distal gut of endangered iberian lynx.</title>
        <authorList>
            <person name="Alcaide M."/>
            <person name="Messina E."/>
            <person name="Richter M."/>
            <person name="Bargiela R."/>
            <person name="Peplies J."/>
            <person name="Huws S.A."/>
            <person name="Newbold C.J."/>
            <person name="Golyshin P.N."/>
            <person name="Simon M.A."/>
            <person name="Lopez G."/>
            <person name="Yakimov M.M."/>
            <person name="Ferrer M."/>
        </authorList>
    </citation>
    <scope>NUCLEOTIDE SEQUENCE</scope>
</reference>
<evidence type="ECO:0000256" key="2">
    <source>
        <dbReference type="ARBA" id="ARBA00022729"/>
    </source>
</evidence>
<dbReference type="Pfam" id="PF14322">
    <property type="entry name" value="SusD-like_3"/>
    <property type="match status" value="1"/>
</dbReference>
<keyword evidence="4" id="KW-0998">Cell outer membrane</keyword>
<protein>
    <submittedName>
        <fullName evidence="7">RagB/SusD domain-containing protein</fullName>
    </submittedName>
</protein>
<sequence length="535" mass="61315">MKTIKTKIQAAAFVLCLGMGLPSCSDFLDEHPNGQIPDKDFFVSKEDVNASLHALYSVIATSQASNNFIGTNFLVGDDISTHPSSNKQSLREFDQFCPTDNNTWMATLWEQRYKVIKAANFIINNVERTPNTAPEVIQNALAQARYWRAYSYFYLVTTWGKVPVMLKDEIDFNAVPWTEEKIYELIVDDLKFAESENRLPALYTQEPFGRGGFNMAVSEGAAKATLSYVYMCMAGWPLNKGAEYYKLAAQKAEEVIDKAENKTYYYRLLDNYADVYSIRYKDTNPELLLGIFYNRDRTPNSIPLTDLPQDAKQNGWGDTHGEIKFWKDFPEGPRKDASYMPKIILSDGQLHDWWDDPNGQREVVAPIFMKTIESATRGKDFDYKDPTALPANGEKTTQVIRLSEVYCWYAEAMARSGQINQKAVDMLNRVRNRADGKQTNVYSLSMGAEKLAEAAYNEHGWEMAGYYWSGFATRARDMFRMYRFKDHFEFRKQNPEIEVAPNVKRKEKVAVTGAWDDSKMYAPYPYEDAILNPNL</sequence>
<evidence type="ECO:0000256" key="4">
    <source>
        <dbReference type="ARBA" id="ARBA00023237"/>
    </source>
</evidence>
<dbReference type="InterPro" id="IPR033985">
    <property type="entry name" value="SusD-like_N"/>
</dbReference>
<dbReference type="InterPro" id="IPR011990">
    <property type="entry name" value="TPR-like_helical_dom_sf"/>
</dbReference>
<name>J9G263_9ZZZZ</name>
<evidence type="ECO:0000256" key="1">
    <source>
        <dbReference type="ARBA" id="ARBA00004442"/>
    </source>
</evidence>
<dbReference type="SUPFAM" id="SSF48452">
    <property type="entry name" value="TPR-like"/>
    <property type="match status" value="1"/>
</dbReference>
<comment type="subcellular location">
    <subcellularLocation>
        <location evidence="1">Cell outer membrane</location>
    </subcellularLocation>
</comment>
<dbReference type="EMBL" id="AMCI01005560">
    <property type="protein sequence ID" value="EJW95902.1"/>
    <property type="molecule type" value="Genomic_DNA"/>
</dbReference>
<keyword evidence="2" id="KW-0732">Signal</keyword>
<dbReference type="Pfam" id="PF07980">
    <property type="entry name" value="SusD_RagB"/>
    <property type="match status" value="1"/>
</dbReference>
<proteinExistence type="predicted"/>
<dbReference type="GO" id="GO:0009279">
    <property type="term" value="C:cell outer membrane"/>
    <property type="evidence" value="ECO:0007669"/>
    <property type="project" value="UniProtKB-SubCell"/>
</dbReference>
<dbReference type="InterPro" id="IPR012944">
    <property type="entry name" value="SusD_RagB_dom"/>
</dbReference>
<gene>
    <name evidence="7" type="ORF">EVA_15989</name>
</gene>
<evidence type="ECO:0000256" key="3">
    <source>
        <dbReference type="ARBA" id="ARBA00023136"/>
    </source>
</evidence>
<dbReference type="Gene3D" id="1.25.40.390">
    <property type="match status" value="1"/>
</dbReference>
<feature type="domain" description="SusD-like N-terminal" evidence="6">
    <location>
        <begin position="26"/>
        <end position="230"/>
    </location>
</feature>
<accession>J9G263</accession>
<evidence type="ECO:0000313" key="7">
    <source>
        <dbReference type="EMBL" id="EJW95902.1"/>
    </source>
</evidence>
<evidence type="ECO:0000259" key="6">
    <source>
        <dbReference type="Pfam" id="PF14322"/>
    </source>
</evidence>